<keyword evidence="3" id="KW-1185">Reference proteome</keyword>
<name>A0ABY7CGQ6_9BASI</name>
<proteinExistence type="predicted"/>
<dbReference type="EMBL" id="CP110424">
    <property type="protein sequence ID" value="WAQ84411.1"/>
    <property type="molecule type" value="Genomic_DNA"/>
</dbReference>
<evidence type="ECO:0000313" key="3">
    <source>
        <dbReference type="Proteomes" id="UP001164743"/>
    </source>
</evidence>
<dbReference type="GeneID" id="77809687"/>
<feature type="compositionally biased region" description="Polar residues" evidence="1">
    <location>
        <begin position="73"/>
        <end position="82"/>
    </location>
</feature>
<gene>
    <name evidence="2" type="ORF">PtA15_4A864</name>
</gene>
<dbReference type="RefSeq" id="XP_053019966.1">
    <property type="nucleotide sequence ID" value="XM_053168792.1"/>
</dbReference>
<evidence type="ECO:0000313" key="2">
    <source>
        <dbReference type="EMBL" id="WAQ84411.1"/>
    </source>
</evidence>
<evidence type="ECO:0000256" key="1">
    <source>
        <dbReference type="SAM" id="MobiDB-lite"/>
    </source>
</evidence>
<feature type="region of interest" description="Disordered" evidence="1">
    <location>
        <begin position="1"/>
        <end position="82"/>
    </location>
</feature>
<accession>A0ABY7CGQ6</accession>
<sequence length="82" mass="9343">MPRTRAQLQKAPERPLKRKKQVEAISDDDSEPNDPPINQGQEEEDELDDSGSKTDDQDDIQVTSQPNEKENPKNNQQDLESL</sequence>
<dbReference type="Proteomes" id="UP001164743">
    <property type="component" value="Chromosome 4A"/>
</dbReference>
<evidence type="ECO:0008006" key="4">
    <source>
        <dbReference type="Google" id="ProtNLM"/>
    </source>
</evidence>
<protein>
    <recommendedName>
        <fullName evidence="4">Histone chaperone domain-containing protein</fullName>
    </recommendedName>
</protein>
<organism evidence="2 3">
    <name type="scientific">Puccinia triticina</name>
    <dbReference type="NCBI Taxonomy" id="208348"/>
    <lineage>
        <taxon>Eukaryota</taxon>
        <taxon>Fungi</taxon>
        <taxon>Dikarya</taxon>
        <taxon>Basidiomycota</taxon>
        <taxon>Pucciniomycotina</taxon>
        <taxon>Pucciniomycetes</taxon>
        <taxon>Pucciniales</taxon>
        <taxon>Pucciniaceae</taxon>
        <taxon>Puccinia</taxon>
    </lineage>
</organism>
<reference evidence="2" key="1">
    <citation type="submission" date="2022-10" db="EMBL/GenBank/DDBJ databases">
        <title>Puccinia triticina Genome sequencing and assembly.</title>
        <authorList>
            <person name="Li C."/>
        </authorList>
    </citation>
    <scope>NUCLEOTIDE SEQUENCE</scope>
    <source>
        <strain evidence="2">Pt15</strain>
    </source>
</reference>